<dbReference type="InterPro" id="IPR035969">
    <property type="entry name" value="Rab-GAP_TBC_sf"/>
</dbReference>
<dbReference type="SUPFAM" id="SSF47923">
    <property type="entry name" value="Ypt/Rab-GAP domain of gyp1p"/>
    <property type="match status" value="2"/>
</dbReference>
<dbReference type="PANTHER" id="PTHR22957">
    <property type="entry name" value="TBC1 DOMAIN FAMILY MEMBER GTPASE-ACTIVATING PROTEIN"/>
    <property type="match status" value="1"/>
</dbReference>
<feature type="region of interest" description="Disordered" evidence="3">
    <location>
        <begin position="322"/>
        <end position="350"/>
    </location>
</feature>
<protein>
    <recommendedName>
        <fullName evidence="8">Small G protein signaling modulator 1</fullName>
    </recommendedName>
</protein>
<dbReference type="Pfam" id="PF00566">
    <property type="entry name" value="RabGAP-TBC"/>
    <property type="match status" value="2"/>
</dbReference>
<dbReference type="InterPro" id="IPR000195">
    <property type="entry name" value="Rab-GAP-TBC_dom"/>
</dbReference>
<sequence length="1355" mass="152837">MVDQSVNRTILLNEVKTQAKKLMEEAVFRGYVHEESTSITLLCASVEAVVKFGLRQHTFTIFDENSTLALCRRIAKLCPAAQQTLDRMDFHQHAMVWQSSTKLSPPQVATRDPLALVRQKFAINGTTNGNSPSSLTSSATSGAWRNGPPLRVRNGNVMSTKSNVYRNGIGDIPYMKFAPNTSNVDPRLKNFWIRVALLEKVLDKVLLFLTKNASRYYEKHAILADPCDGLLLADLLRGPCAIDYSRTRTTDHLFTDPPVSELIQRHGISGSLMSRELSYVPPSCQSWQVANRNLRATSIPNLSVNKENGLDLDVLETESHDGRLHVCEDSPRQSTPEPSQDVSRTSSVLSLSQTTEISSTTSMILETERAGFSVPESLRVSRRNLVSAAREHVESMHQSIRSMLIYGKNNIRVQTKDNDLQIPGYLSIHDHGKDLGIFVNWTPNWAMASDTSTPSPSECWSRNCESSQRQARIDNKFTQPSSALLDGYREAYWGYAIRIKLADLVYIHCHESAEHSSAVFITKEGISLTPLLFSAKSHLDTFLHCLEQAIKKHHGYLEPSPVADMVDESCSKYEDQPVSNSFEKSSSKALRLPSFFVSNSEYHNTELNRNSFGFWLFTGDSNYSKLSEPKTPQASVNPDQVINVHVTGVQESSPSSQSSPEEVNVPSAQDTSRMSKTFRIVFTNPKHKKIEDKLMERDVSERSMSVYPLDDEDLFSQPDVSADSIEVLCETIRHQIKLVTFRNWFSHGHRMRILRCRLTNIVAPDLLTIDHPSNATEGITTVLWNRLRSDPDPNFSFEELCRYVYFGNCDPSIRKQVWPYLLGVYPWDSSETELSRLDLLNKQFYMTSLQQWQACETYLKKVADQTENRSTCCQHSPSDSASSLIEAATFELSSFPSTELLPHRDDVGRVSEPNLRNTMITCDGLESTDPELCGLDSAPSAPLTPVAHTTANPARQASNSIHFEFPAACSGNDLNSDSVSLLTSPPPTSSNSNSNGGHSMTEPFHEKYSAETLDALSLNLYRIDKDVSRCDRNHSFFANTRRSVDVPADIQSIPPPDQSELNANLQKLRNIICTWVWLHLDAGYVQGMCDLLAPLLIILEDEALAFACFCSLMEWMLPNFPLSKSRKSSTRVSDPDSLPMAESQSHRSSAPAVRPTLLALSRRYSKTCSEPGSGVISPQPTSLHTTDSPNGEEPKQDCTISPITTFVPTVVSPYGTSVASQKTSHMDLRFANLKSLIEIFDPKLHKYLCKKSIDTHFYFCYRWLLLDFKRELKYDEVFSVWEIIWASRRIVCYDLGIFFAMAMLQYYRDIIIYYDMDLTEIIRFYNELTEQHDVRTLLELARSLVFQMQKLMIDR</sequence>
<dbReference type="PANTHER" id="PTHR22957:SF502">
    <property type="entry name" value="SMALL G PROTEIN SIGNALING MODULATOR 2-RELATED"/>
    <property type="match status" value="1"/>
</dbReference>
<evidence type="ECO:0000313" key="6">
    <source>
        <dbReference type="EMBL" id="KAF8572097.1"/>
    </source>
</evidence>
<dbReference type="Proteomes" id="UP000699462">
    <property type="component" value="Unassembled WGS sequence"/>
</dbReference>
<dbReference type="Gene3D" id="1.20.58.900">
    <property type="match status" value="1"/>
</dbReference>
<evidence type="ECO:0000259" key="5">
    <source>
        <dbReference type="PROSITE" id="PS50826"/>
    </source>
</evidence>
<dbReference type="EMBL" id="JTDF01000175">
    <property type="protein sequence ID" value="KAF8572097.1"/>
    <property type="molecule type" value="Genomic_DNA"/>
</dbReference>
<reference evidence="6 7" key="1">
    <citation type="submission" date="2019-07" db="EMBL/GenBank/DDBJ databases">
        <title>Annotation for the trematode Paragonimus westermani.</title>
        <authorList>
            <person name="Choi Y.-J."/>
        </authorList>
    </citation>
    <scope>NUCLEOTIDE SEQUENCE [LARGE SCALE GENOMIC DNA]</scope>
    <source>
        <strain evidence="6">180907_Pwestermani</strain>
    </source>
</reference>
<feature type="region of interest" description="Disordered" evidence="3">
    <location>
        <begin position="976"/>
        <end position="1002"/>
    </location>
</feature>
<dbReference type="Pfam" id="PF02759">
    <property type="entry name" value="RUN"/>
    <property type="match status" value="1"/>
</dbReference>
<dbReference type="OrthoDB" id="6248330at2759"/>
<feature type="compositionally biased region" description="Low complexity" evidence="3">
    <location>
        <begin position="125"/>
        <end position="142"/>
    </location>
</feature>
<feature type="compositionally biased region" description="Low complexity" evidence="3">
    <location>
        <begin position="649"/>
        <end position="667"/>
    </location>
</feature>
<dbReference type="InterPro" id="IPR037213">
    <property type="entry name" value="Run_dom_sf"/>
</dbReference>
<dbReference type="SMART" id="SM00593">
    <property type="entry name" value="RUN"/>
    <property type="match status" value="1"/>
</dbReference>
<evidence type="ECO:0000259" key="4">
    <source>
        <dbReference type="PROSITE" id="PS50086"/>
    </source>
</evidence>
<organism evidence="6 7">
    <name type="scientific">Paragonimus westermani</name>
    <dbReference type="NCBI Taxonomy" id="34504"/>
    <lineage>
        <taxon>Eukaryota</taxon>
        <taxon>Metazoa</taxon>
        <taxon>Spiralia</taxon>
        <taxon>Lophotrochozoa</taxon>
        <taxon>Platyhelminthes</taxon>
        <taxon>Trematoda</taxon>
        <taxon>Digenea</taxon>
        <taxon>Plagiorchiida</taxon>
        <taxon>Troglotremata</taxon>
        <taxon>Troglotrematidae</taxon>
        <taxon>Paragonimus</taxon>
    </lineage>
</organism>
<feature type="region of interest" description="Disordered" evidence="3">
    <location>
        <begin position="648"/>
        <end position="671"/>
    </location>
</feature>
<feature type="compositionally biased region" description="Polar residues" evidence="3">
    <location>
        <begin position="332"/>
        <end position="350"/>
    </location>
</feature>
<feature type="compositionally biased region" description="Polar residues" evidence="3">
    <location>
        <begin position="1169"/>
        <end position="1189"/>
    </location>
</feature>
<evidence type="ECO:0000256" key="2">
    <source>
        <dbReference type="ARBA" id="ARBA00034124"/>
    </source>
</evidence>
<feature type="domain" description="Rab-GAP TBC" evidence="4">
    <location>
        <begin position="808"/>
        <end position="1288"/>
    </location>
</feature>
<dbReference type="Gene3D" id="1.10.8.270">
    <property type="entry name" value="putative rabgap domain of human tbc1 domain family member 14 like domains"/>
    <property type="match status" value="1"/>
</dbReference>
<name>A0A8T0DZG6_9TREM</name>
<dbReference type="GO" id="GO:0031410">
    <property type="term" value="C:cytoplasmic vesicle"/>
    <property type="evidence" value="ECO:0007669"/>
    <property type="project" value="UniProtKB-ARBA"/>
</dbReference>
<gene>
    <name evidence="6" type="ORF">P879_00388</name>
</gene>
<dbReference type="Gene3D" id="1.10.472.80">
    <property type="entry name" value="Ypt/Rab-GAP domain of gyp1p, domain 3"/>
    <property type="match status" value="1"/>
</dbReference>
<dbReference type="Gene3D" id="2.30.29.230">
    <property type="match status" value="1"/>
</dbReference>
<evidence type="ECO:0000256" key="3">
    <source>
        <dbReference type="SAM" id="MobiDB-lite"/>
    </source>
</evidence>
<feature type="domain" description="RUN" evidence="5">
    <location>
        <begin position="33"/>
        <end position="251"/>
    </location>
</feature>
<dbReference type="SUPFAM" id="SSF140741">
    <property type="entry name" value="RUN domain-like"/>
    <property type="match status" value="1"/>
</dbReference>
<evidence type="ECO:0008006" key="8">
    <source>
        <dbReference type="Google" id="ProtNLM"/>
    </source>
</evidence>
<keyword evidence="7" id="KW-1185">Reference proteome</keyword>
<dbReference type="SMART" id="SM00164">
    <property type="entry name" value="TBC"/>
    <property type="match status" value="1"/>
</dbReference>
<proteinExistence type="inferred from homology"/>
<dbReference type="Pfam" id="PF12068">
    <property type="entry name" value="PH_RBD"/>
    <property type="match status" value="1"/>
</dbReference>
<feature type="region of interest" description="Disordered" evidence="3">
    <location>
        <begin position="125"/>
        <end position="150"/>
    </location>
</feature>
<feature type="compositionally biased region" description="Basic and acidic residues" evidence="3">
    <location>
        <begin position="322"/>
        <end position="331"/>
    </location>
</feature>
<dbReference type="InterPro" id="IPR004012">
    <property type="entry name" value="Run_dom"/>
</dbReference>
<dbReference type="InterPro" id="IPR021935">
    <property type="entry name" value="SGSM1/2_RBD"/>
</dbReference>
<evidence type="ECO:0000256" key="1">
    <source>
        <dbReference type="ARBA" id="ARBA00022468"/>
    </source>
</evidence>
<dbReference type="PROSITE" id="PS50086">
    <property type="entry name" value="TBC_RABGAP"/>
    <property type="match status" value="1"/>
</dbReference>
<comment type="caution">
    <text evidence="6">The sequence shown here is derived from an EMBL/GenBank/DDBJ whole genome shotgun (WGS) entry which is preliminary data.</text>
</comment>
<comment type="similarity">
    <text evidence="2">Belongs to the RUTBC family.</text>
</comment>
<feature type="region of interest" description="Disordered" evidence="3">
    <location>
        <begin position="1123"/>
        <end position="1152"/>
    </location>
</feature>
<dbReference type="GO" id="GO:0005096">
    <property type="term" value="F:GTPase activator activity"/>
    <property type="evidence" value="ECO:0007669"/>
    <property type="project" value="UniProtKB-KW"/>
</dbReference>
<dbReference type="PROSITE" id="PS50826">
    <property type="entry name" value="RUN"/>
    <property type="match status" value="1"/>
</dbReference>
<accession>A0A8T0DZG6</accession>
<feature type="region of interest" description="Disordered" evidence="3">
    <location>
        <begin position="1169"/>
        <end position="1196"/>
    </location>
</feature>
<keyword evidence="1" id="KW-0343">GTPase activation</keyword>
<evidence type="ECO:0000313" key="7">
    <source>
        <dbReference type="Proteomes" id="UP000699462"/>
    </source>
</evidence>